<feature type="chain" id="PRO_5035166987" description="Secreted protein" evidence="1">
    <location>
        <begin position="24"/>
        <end position="63"/>
    </location>
</feature>
<protein>
    <recommendedName>
        <fullName evidence="4">Secreted protein</fullName>
    </recommendedName>
</protein>
<evidence type="ECO:0000256" key="1">
    <source>
        <dbReference type="SAM" id="SignalP"/>
    </source>
</evidence>
<sequence length="63" mass="7079">MRIRLRVLCAHGLSRLCFGGLQGECDVPAGKGPVVSHSYTSLARRKFADQFKMRCMQKGLLFH</sequence>
<evidence type="ECO:0000313" key="2">
    <source>
        <dbReference type="EMBL" id="KAG8036523.1"/>
    </source>
</evidence>
<keyword evidence="3" id="KW-1185">Reference proteome</keyword>
<dbReference type="EMBL" id="JAAOIC020000048">
    <property type="protein sequence ID" value="KAG8036523.1"/>
    <property type="molecule type" value="Genomic_DNA"/>
</dbReference>
<dbReference type="AlphaFoldDB" id="A0A8J5QM47"/>
<keyword evidence="1" id="KW-0732">Signal</keyword>
<dbReference type="Proteomes" id="UP000729913">
    <property type="component" value="Unassembled WGS sequence"/>
</dbReference>
<reference evidence="2" key="1">
    <citation type="submission" date="2020-03" db="EMBL/GenBank/DDBJ databases">
        <authorList>
            <person name="Chebbi M.A."/>
            <person name="Drezen J.M."/>
        </authorList>
    </citation>
    <scope>NUCLEOTIDE SEQUENCE</scope>
    <source>
        <tissue evidence="2">Whole body</tissue>
    </source>
</reference>
<organism evidence="2 3">
    <name type="scientific">Cotesia typhae</name>
    <dbReference type="NCBI Taxonomy" id="2053667"/>
    <lineage>
        <taxon>Eukaryota</taxon>
        <taxon>Metazoa</taxon>
        <taxon>Ecdysozoa</taxon>
        <taxon>Arthropoda</taxon>
        <taxon>Hexapoda</taxon>
        <taxon>Insecta</taxon>
        <taxon>Pterygota</taxon>
        <taxon>Neoptera</taxon>
        <taxon>Endopterygota</taxon>
        <taxon>Hymenoptera</taxon>
        <taxon>Apocrita</taxon>
        <taxon>Ichneumonoidea</taxon>
        <taxon>Braconidae</taxon>
        <taxon>Microgastrinae</taxon>
        <taxon>Cotesia</taxon>
    </lineage>
</organism>
<evidence type="ECO:0008006" key="4">
    <source>
        <dbReference type="Google" id="ProtNLM"/>
    </source>
</evidence>
<reference evidence="2" key="2">
    <citation type="submission" date="2021-04" db="EMBL/GenBank/DDBJ databases">
        <title>Genome-wide patterns of bracovirus chromosomal integration into multiple host tissues during parasitism.</title>
        <authorList>
            <person name="Chebbi M.A.C."/>
        </authorList>
    </citation>
    <scope>NUCLEOTIDE SEQUENCE</scope>
    <source>
        <tissue evidence="2">Whole body</tissue>
    </source>
</reference>
<name>A0A8J5QM47_9HYME</name>
<gene>
    <name evidence="2" type="ORF">G9C98_003845</name>
</gene>
<proteinExistence type="predicted"/>
<feature type="signal peptide" evidence="1">
    <location>
        <begin position="1"/>
        <end position="23"/>
    </location>
</feature>
<accession>A0A8J5QM47</accession>
<evidence type="ECO:0000313" key="3">
    <source>
        <dbReference type="Proteomes" id="UP000729913"/>
    </source>
</evidence>
<comment type="caution">
    <text evidence="2">The sequence shown here is derived from an EMBL/GenBank/DDBJ whole genome shotgun (WGS) entry which is preliminary data.</text>
</comment>